<evidence type="ECO:0000313" key="1">
    <source>
        <dbReference type="EMBL" id="CAH9124719.1"/>
    </source>
</evidence>
<dbReference type="Proteomes" id="UP001152523">
    <property type="component" value="Unassembled WGS sequence"/>
</dbReference>
<dbReference type="AlphaFoldDB" id="A0AAV0ELI3"/>
<comment type="caution">
    <text evidence="1">The sequence shown here is derived from an EMBL/GenBank/DDBJ whole genome shotgun (WGS) entry which is preliminary data.</text>
</comment>
<accession>A0AAV0ELI3</accession>
<gene>
    <name evidence="1" type="ORF">CEPIT_LOCUS26194</name>
</gene>
<protein>
    <submittedName>
        <fullName evidence="1">Uncharacterized protein</fullName>
    </submittedName>
</protein>
<sequence>MTWLVFIAGAVRGSLERRGRC</sequence>
<organism evidence="1 2">
    <name type="scientific">Cuscuta epithymum</name>
    <dbReference type="NCBI Taxonomy" id="186058"/>
    <lineage>
        <taxon>Eukaryota</taxon>
        <taxon>Viridiplantae</taxon>
        <taxon>Streptophyta</taxon>
        <taxon>Embryophyta</taxon>
        <taxon>Tracheophyta</taxon>
        <taxon>Spermatophyta</taxon>
        <taxon>Magnoliopsida</taxon>
        <taxon>eudicotyledons</taxon>
        <taxon>Gunneridae</taxon>
        <taxon>Pentapetalae</taxon>
        <taxon>asterids</taxon>
        <taxon>lamiids</taxon>
        <taxon>Solanales</taxon>
        <taxon>Convolvulaceae</taxon>
        <taxon>Cuscuteae</taxon>
        <taxon>Cuscuta</taxon>
        <taxon>Cuscuta subgen. Cuscuta</taxon>
    </lineage>
</organism>
<dbReference type="EMBL" id="CAMAPF010000935">
    <property type="protein sequence ID" value="CAH9124719.1"/>
    <property type="molecule type" value="Genomic_DNA"/>
</dbReference>
<evidence type="ECO:0000313" key="2">
    <source>
        <dbReference type="Proteomes" id="UP001152523"/>
    </source>
</evidence>
<reference evidence="1" key="1">
    <citation type="submission" date="2022-07" db="EMBL/GenBank/DDBJ databases">
        <authorList>
            <person name="Macas J."/>
            <person name="Novak P."/>
            <person name="Neumann P."/>
        </authorList>
    </citation>
    <scope>NUCLEOTIDE SEQUENCE</scope>
</reference>
<proteinExistence type="predicted"/>
<keyword evidence="2" id="KW-1185">Reference proteome</keyword>
<name>A0AAV0ELI3_9ASTE</name>